<feature type="binding site" evidence="2">
    <location>
        <position position="105"/>
    </location>
    <ligand>
        <name>Fe cation</name>
        <dbReference type="ChEBI" id="CHEBI:24875"/>
    </ligand>
</feature>
<sequence length="291" mass="31339">MKKILGTYSNPNSHWVGDGFPVRTLFSHHTMGRHLSPFLMLDYAGPMHFAPTTRRLGVGQHPHRGFETVTIVYQGELEHLDSTGSGGRIGPGDVQWMTAGAGILHEEFHSRRFAETGGTLEMVQLWVNLPAKDKMTAPGYQSIVAGEIPSIDLPAGAGQVRVIAGDYAGTPGPAHTFTPIDVWDVRLNAGRGATLTLPENRTLALIVLRGQLRVNGDERAVSDGQLVLLGEEDTDVQLDADSNSVVLLLSGEPIDEPVVAYGPFVMNTSEEIGEAVEDFNSGRFGKMTATA</sequence>
<keyword evidence="2" id="KW-0408">Iron</keyword>
<keyword evidence="7" id="KW-1185">Reference proteome</keyword>
<dbReference type="PANTHER" id="PTHR43594:SF1">
    <property type="entry name" value="QUERCETIN 2,3-DIOXYGENASE PA2418-RELATED"/>
    <property type="match status" value="1"/>
</dbReference>
<feature type="domain" description="Pirin N-terminal" evidence="4">
    <location>
        <begin position="21"/>
        <end position="127"/>
    </location>
</feature>
<evidence type="ECO:0000256" key="1">
    <source>
        <dbReference type="ARBA" id="ARBA00008416"/>
    </source>
</evidence>
<dbReference type="Proteomes" id="UP000071859">
    <property type="component" value="Unassembled WGS sequence"/>
</dbReference>
<comment type="caution">
    <text evidence="6">The sequence shown here is derived from an EMBL/GenBank/DDBJ whole genome shotgun (WGS) entry which is preliminary data.</text>
</comment>
<dbReference type="InterPro" id="IPR003829">
    <property type="entry name" value="Pirin_N_dom"/>
</dbReference>
<comment type="similarity">
    <text evidence="1 3">Belongs to the pirin family.</text>
</comment>
<comment type="cofactor">
    <cofactor evidence="2">
        <name>Fe cation</name>
        <dbReference type="ChEBI" id="CHEBI:24875"/>
    </cofactor>
    <text evidence="2">Binds 1 Fe cation per subunit.</text>
</comment>
<dbReference type="AlphaFoldDB" id="A0A158BAN8"/>
<dbReference type="GO" id="GO:0046872">
    <property type="term" value="F:metal ion binding"/>
    <property type="evidence" value="ECO:0007669"/>
    <property type="project" value="UniProtKB-KW"/>
</dbReference>
<evidence type="ECO:0000256" key="3">
    <source>
        <dbReference type="RuleBase" id="RU003457"/>
    </source>
</evidence>
<dbReference type="CDD" id="cd02247">
    <property type="entry name" value="cupin_pirin_C"/>
    <property type="match status" value="1"/>
</dbReference>
<dbReference type="SUPFAM" id="SSF51182">
    <property type="entry name" value="RmlC-like cupins"/>
    <property type="match status" value="1"/>
</dbReference>
<dbReference type="RefSeq" id="WP_062604793.1">
    <property type="nucleotide sequence ID" value="NZ_FCOX02000010.1"/>
</dbReference>
<dbReference type="InterPro" id="IPR008778">
    <property type="entry name" value="Pirin_C_dom"/>
</dbReference>
<feature type="binding site" evidence="2">
    <location>
        <position position="107"/>
    </location>
    <ligand>
        <name>Fe cation</name>
        <dbReference type="ChEBI" id="CHEBI:24875"/>
    </ligand>
</feature>
<feature type="domain" description="Pirin C-terminal" evidence="5">
    <location>
        <begin position="182"/>
        <end position="285"/>
    </location>
</feature>
<accession>A0A158BAN8</accession>
<name>A0A158BAN8_9BURK</name>
<dbReference type="EMBL" id="FCOX02000010">
    <property type="protein sequence ID" value="SAK67111.1"/>
    <property type="molecule type" value="Genomic_DNA"/>
</dbReference>
<organism evidence="6 7">
    <name type="scientific">Caballeronia calidae</name>
    <dbReference type="NCBI Taxonomy" id="1777139"/>
    <lineage>
        <taxon>Bacteria</taxon>
        <taxon>Pseudomonadati</taxon>
        <taxon>Pseudomonadota</taxon>
        <taxon>Betaproteobacteria</taxon>
        <taxon>Burkholderiales</taxon>
        <taxon>Burkholderiaceae</taxon>
        <taxon>Caballeronia</taxon>
    </lineage>
</organism>
<dbReference type="Pfam" id="PF05726">
    <property type="entry name" value="Pirin_C"/>
    <property type="match status" value="1"/>
</dbReference>
<evidence type="ECO:0000313" key="6">
    <source>
        <dbReference type="EMBL" id="SAK67111.1"/>
    </source>
</evidence>
<evidence type="ECO:0000256" key="2">
    <source>
        <dbReference type="PIRSR" id="PIRSR006232-1"/>
    </source>
</evidence>
<dbReference type="PIRSF" id="PIRSF006232">
    <property type="entry name" value="Pirin"/>
    <property type="match status" value="1"/>
</dbReference>
<feature type="binding site" evidence="2">
    <location>
        <position position="61"/>
    </location>
    <ligand>
        <name>Fe cation</name>
        <dbReference type="ChEBI" id="CHEBI:24875"/>
    </ligand>
</feature>
<proteinExistence type="inferred from homology"/>
<dbReference type="PANTHER" id="PTHR43594">
    <property type="entry name" value="QUERCETIN 2,3-DIOXYGENASE"/>
    <property type="match status" value="1"/>
</dbReference>
<dbReference type="OrthoDB" id="321327at2"/>
<feature type="binding site" evidence="2">
    <location>
        <position position="63"/>
    </location>
    <ligand>
        <name>Fe cation</name>
        <dbReference type="ChEBI" id="CHEBI:24875"/>
    </ligand>
</feature>
<evidence type="ECO:0000313" key="7">
    <source>
        <dbReference type="Proteomes" id="UP000071859"/>
    </source>
</evidence>
<dbReference type="Pfam" id="PF02678">
    <property type="entry name" value="Pirin"/>
    <property type="match status" value="1"/>
</dbReference>
<dbReference type="InterPro" id="IPR053186">
    <property type="entry name" value="QDO-related"/>
</dbReference>
<gene>
    <name evidence="6" type="ORF">AWB78_02454</name>
</gene>
<evidence type="ECO:0000259" key="5">
    <source>
        <dbReference type="Pfam" id="PF05726"/>
    </source>
</evidence>
<reference evidence="6" key="1">
    <citation type="submission" date="2016-01" db="EMBL/GenBank/DDBJ databases">
        <authorList>
            <person name="Peeters C."/>
        </authorList>
    </citation>
    <scope>NUCLEOTIDE SEQUENCE</scope>
    <source>
        <strain evidence="6">LMG 29321</strain>
    </source>
</reference>
<evidence type="ECO:0000259" key="4">
    <source>
        <dbReference type="Pfam" id="PF02678"/>
    </source>
</evidence>
<dbReference type="Gene3D" id="2.60.120.10">
    <property type="entry name" value="Jelly Rolls"/>
    <property type="match status" value="2"/>
</dbReference>
<dbReference type="CDD" id="cd02909">
    <property type="entry name" value="cupin_pirin_N"/>
    <property type="match status" value="1"/>
</dbReference>
<protein>
    <submittedName>
        <fullName evidence="6">Pirin family protein</fullName>
    </submittedName>
</protein>
<keyword evidence="2" id="KW-0479">Metal-binding</keyword>
<dbReference type="InterPro" id="IPR012093">
    <property type="entry name" value="Pirin"/>
</dbReference>
<dbReference type="InterPro" id="IPR011051">
    <property type="entry name" value="RmlC_Cupin_sf"/>
</dbReference>
<dbReference type="InterPro" id="IPR014710">
    <property type="entry name" value="RmlC-like_jellyroll"/>
</dbReference>